<dbReference type="SUPFAM" id="SSF52540">
    <property type="entry name" value="P-loop containing nucleoside triphosphate hydrolases"/>
    <property type="match status" value="1"/>
</dbReference>
<evidence type="ECO:0000256" key="2">
    <source>
        <dbReference type="PROSITE-ProRule" id="PRU00023"/>
    </source>
</evidence>
<dbReference type="InterPro" id="IPR056884">
    <property type="entry name" value="NPHP3-like_N"/>
</dbReference>
<dbReference type="InterPro" id="IPR053137">
    <property type="entry name" value="NLR-like"/>
</dbReference>
<dbReference type="Gene3D" id="1.25.40.20">
    <property type="entry name" value="Ankyrin repeat-containing domain"/>
    <property type="match status" value="1"/>
</dbReference>
<dbReference type="EMBL" id="ANFO01000585">
    <property type="protein sequence ID" value="KGQ08381.1"/>
    <property type="molecule type" value="Genomic_DNA"/>
</dbReference>
<dbReference type="Gene3D" id="3.40.50.300">
    <property type="entry name" value="P-loop containing nucleotide triphosphate hydrolases"/>
    <property type="match status" value="1"/>
</dbReference>
<dbReference type="SUPFAM" id="SSF53167">
    <property type="entry name" value="Purine and uridine phosphorylases"/>
    <property type="match status" value="1"/>
</dbReference>
<evidence type="ECO:0000313" key="5">
    <source>
        <dbReference type="Proteomes" id="UP000030106"/>
    </source>
</evidence>
<dbReference type="PROSITE" id="PS50297">
    <property type="entry name" value="ANK_REP_REGION"/>
    <property type="match status" value="1"/>
</dbReference>
<feature type="repeat" description="ANK" evidence="2">
    <location>
        <begin position="706"/>
        <end position="738"/>
    </location>
</feature>
<organism evidence="4 5">
    <name type="scientific">Beauveria bassiana D1-5</name>
    <dbReference type="NCBI Taxonomy" id="1245745"/>
    <lineage>
        <taxon>Eukaryota</taxon>
        <taxon>Fungi</taxon>
        <taxon>Dikarya</taxon>
        <taxon>Ascomycota</taxon>
        <taxon>Pezizomycotina</taxon>
        <taxon>Sordariomycetes</taxon>
        <taxon>Hypocreomycetidae</taxon>
        <taxon>Hypocreales</taxon>
        <taxon>Cordycipitaceae</taxon>
        <taxon>Beauveria</taxon>
    </lineage>
</organism>
<name>A0A0A2VKH6_BEABA</name>
<accession>A0A0A2VKH6</accession>
<dbReference type="InterPro" id="IPR035994">
    <property type="entry name" value="Nucleoside_phosphorylase_sf"/>
</dbReference>
<evidence type="ECO:0000259" key="3">
    <source>
        <dbReference type="Pfam" id="PF24883"/>
    </source>
</evidence>
<protein>
    <submittedName>
        <fullName evidence="4">Ankyrin repeat and KH domain-containing protein ma sk</fullName>
    </submittedName>
</protein>
<dbReference type="PROSITE" id="PS50088">
    <property type="entry name" value="ANK_REPEAT"/>
    <property type="match status" value="3"/>
</dbReference>
<dbReference type="PANTHER" id="PTHR46082">
    <property type="entry name" value="ATP/GTP-BINDING PROTEIN-RELATED"/>
    <property type="match status" value="1"/>
</dbReference>
<feature type="repeat" description="ANK" evidence="2">
    <location>
        <begin position="676"/>
        <end position="705"/>
    </location>
</feature>
<dbReference type="HOGENOM" id="CLU_000288_34_2_1"/>
<dbReference type="InterPro" id="IPR002110">
    <property type="entry name" value="Ankyrin_rpt"/>
</dbReference>
<comment type="caution">
    <text evidence="4">The sequence shown here is derived from an EMBL/GenBank/DDBJ whole genome shotgun (WGS) entry which is preliminary data.</text>
</comment>
<sequence>MIMGKRALLDVTVDEDDHEQRQLSNKANVVGWICALETEYVAAQVFLDEKHAPPESVATNDNNDYTLGRIGKHNTVIAVLPGGEYGTAAAATVARDMLHSFTNVRIGLMVGIGGGAPNAKHDIRLGDVVVSVPQNGLGGVLQYDFGKEMQDQPFHVTRCLAPPPPVLLTATDYITHVVHPVSDVICGICNYADTHKNKKWQGYAAMTAAAYAKDLLRGIPANKLEAEKELSKQVEHDKITNWISAPDPSTDLNKARQLHQPGTGQWLLLSEQYQLWKTARNSFLWLYGIPGCGKTVLSSTAITDLCDDEETSPNLLYFYFNFADVEKRSTEKAVRSLIQKLRGSLTNIHLLVTSRPVHDIQSCIETWACAEEMTSLQSDLVAHDIKAYIETQVQQIKRWQAKPDVQRLIATTLRDGANGMFRWVYCQFETIEKCLSLDELRRALASLPPTLDATYARILKRLYPEHKSRAVRLLQLLVYSERPLRLDEAVDALAVEPTSEARFDPANRMPMPQEIVQYCAGLVSLTVRFKEYLLSDRLKPSMGEQLNKRTATAALVELCVSYLLSLESPVLPDRVGELYPFARYSAQYWSHYASVVEKCPSSNHDVLATVWEFYACQDKFRQICQLSPLDHPEGYHGKDVVSPLYYASYAGLPNSVHQLLLMTEADVNSRCGFLGTALQAASYQGHLDTVNVLLEYGARVNEQGGHYGNALQAASIAGHEAIVRRLMQEGADVNRQSSHYEIKSALIAASKGVHAAIVQMLLEYGADVNRLEKQVGWAYQDDKTPKMPVEDSYVAG</sequence>
<dbReference type="InterPro" id="IPR027417">
    <property type="entry name" value="P-loop_NTPase"/>
</dbReference>
<reference evidence="4 5" key="1">
    <citation type="submission" date="2012-10" db="EMBL/GenBank/DDBJ databases">
        <title>Genome sequencing and analysis of entomopathogenic fungi Beauveria bassiana D1-5.</title>
        <authorList>
            <person name="Li Q."/>
            <person name="Wang L."/>
            <person name="Zhang Z."/>
            <person name="Wang Q."/>
            <person name="Ren J."/>
            <person name="Wang M."/>
            <person name="Xu W."/>
            <person name="Wang J."/>
            <person name="Lu Y."/>
            <person name="Du Q."/>
            <person name="Sun Z."/>
        </authorList>
    </citation>
    <scope>NUCLEOTIDE SEQUENCE [LARGE SCALE GENOMIC DNA]</scope>
    <source>
        <strain evidence="4 5">D1-5</strain>
    </source>
</reference>
<dbReference type="SUPFAM" id="SSF48403">
    <property type="entry name" value="Ankyrin repeat"/>
    <property type="match status" value="1"/>
</dbReference>
<dbReference type="Pfam" id="PF24883">
    <property type="entry name" value="NPHP3_N"/>
    <property type="match status" value="1"/>
</dbReference>
<dbReference type="STRING" id="1245745.A0A0A2VKH6"/>
<keyword evidence="1" id="KW-0677">Repeat</keyword>
<dbReference type="SMART" id="SM00248">
    <property type="entry name" value="ANK"/>
    <property type="match status" value="4"/>
</dbReference>
<proteinExistence type="predicted"/>
<dbReference type="InterPro" id="IPR036770">
    <property type="entry name" value="Ankyrin_rpt-contain_sf"/>
</dbReference>
<dbReference type="AlphaFoldDB" id="A0A0A2VKH6"/>
<evidence type="ECO:0000256" key="1">
    <source>
        <dbReference type="ARBA" id="ARBA00022737"/>
    </source>
</evidence>
<dbReference type="PANTHER" id="PTHR46082:SF11">
    <property type="entry name" value="AAA+ ATPASE DOMAIN-CONTAINING PROTEIN-RELATED"/>
    <property type="match status" value="1"/>
</dbReference>
<evidence type="ECO:0000313" key="4">
    <source>
        <dbReference type="EMBL" id="KGQ08381.1"/>
    </source>
</evidence>
<feature type="domain" description="Nephrocystin 3-like N-terminal" evidence="3">
    <location>
        <begin position="262"/>
        <end position="357"/>
    </location>
</feature>
<dbReference type="Gene3D" id="3.40.50.1580">
    <property type="entry name" value="Nucleoside phosphorylase domain"/>
    <property type="match status" value="2"/>
</dbReference>
<gene>
    <name evidence="4" type="ORF">BBAD15_g6331</name>
</gene>
<dbReference type="Proteomes" id="UP000030106">
    <property type="component" value="Unassembled WGS sequence"/>
</dbReference>
<feature type="repeat" description="ANK" evidence="2">
    <location>
        <begin position="741"/>
        <end position="773"/>
    </location>
</feature>
<dbReference type="Pfam" id="PF12796">
    <property type="entry name" value="Ank_2"/>
    <property type="match status" value="2"/>
</dbReference>
<dbReference type="GO" id="GO:0003824">
    <property type="term" value="F:catalytic activity"/>
    <property type="evidence" value="ECO:0007669"/>
    <property type="project" value="InterPro"/>
</dbReference>
<dbReference type="GO" id="GO:0009116">
    <property type="term" value="P:nucleoside metabolic process"/>
    <property type="evidence" value="ECO:0007669"/>
    <property type="project" value="InterPro"/>
</dbReference>
<dbReference type="OrthoDB" id="4867976at2759"/>
<keyword evidence="2" id="KW-0040">ANK repeat</keyword>